<name>A0AAJ5W1E1_9MICO</name>
<organism evidence="3 4">
    <name type="scientific">Candidatus Microbacterium phytovorans</name>
    <dbReference type="NCBI Taxonomy" id="3121374"/>
    <lineage>
        <taxon>Bacteria</taxon>
        <taxon>Bacillati</taxon>
        <taxon>Actinomycetota</taxon>
        <taxon>Actinomycetes</taxon>
        <taxon>Micrococcales</taxon>
        <taxon>Microbacteriaceae</taxon>
        <taxon>Microbacterium</taxon>
    </lineage>
</organism>
<evidence type="ECO:0000256" key="2">
    <source>
        <dbReference type="SAM" id="Phobius"/>
    </source>
</evidence>
<keyword evidence="2" id="KW-0472">Membrane</keyword>
<protein>
    <recommendedName>
        <fullName evidence="5">GtrA-like protein domain-containing protein</fullName>
    </recommendedName>
</protein>
<dbReference type="EMBL" id="CP119321">
    <property type="protein sequence ID" value="WEK12767.1"/>
    <property type="molecule type" value="Genomic_DNA"/>
</dbReference>
<feature type="compositionally biased region" description="Low complexity" evidence="1">
    <location>
        <begin position="197"/>
        <end position="210"/>
    </location>
</feature>
<evidence type="ECO:0008006" key="5">
    <source>
        <dbReference type="Google" id="ProtNLM"/>
    </source>
</evidence>
<feature type="transmembrane region" description="Helical" evidence="2">
    <location>
        <begin position="88"/>
        <end position="108"/>
    </location>
</feature>
<feature type="compositionally biased region" description="Polar residues" evidence="1">
    <location>
        <begin position="217"/>
        <end position="226"/>
    </location>
</feature>
<gene>
    <name evidence="3" type="ORF">P0Y48_09840</name>
</gene>
<feature type="transmembrane region" description="Helical" evidence="2">
    <location>
        <begin position="124"/>
        <end position="145"/>
    </location>
</feature>
<feature type="region of interest" description="Disordered" evidence="1">
    <location>
        <begin position="195"/>
        <end position="226"/>
    </location>
</feature>
<evidence type="ECO:0000313" key="3">
    <source>
        <dbReference type="EMBL" id="WEK12767.1"/>
    </source>
</evidence>
<evidence type="ECO:0000256" key="1">
    <source>
        <dbReference type="SAM" id="MobiDB-lite"/>
    </source>
</evidence>
<feature type="transmembrane region" description="Helical" evidence="2">
    <location>
        <begin position="20"/>
        <end position="43"/>
    </location>
</feature>
<accession>A0AAJ5W1E1</accession>
<reference evidence="3" key="1">
    <citation type="submission" date="2023-03" db="EMBL/GenBank/DDBJ databases">
        <title>Andean soil-derived lignocellulolytic bacterial consortium as a source of novel taxa and putative plastic-active enzymes.</title>
        <authorList>
            <person name="Diaz-Garcia L."/>
            <person name="Chuvochina M."/>
            <person name="Feuerriegel G."/>
            <person name="Bunk B."/>
            <person name="Sproer C."/>
            <person name="Streit W.R."/>
            <person name="Rodriguez L.M."/>
            <person name="Overmann J."/>
            <person name="Jimenez D.J."/>
        </authorList>
    </citation>
    <scope>NUCLEOTIDE SEQUENCE</scope>
    <source>
        <strain evidence="3">MAG 4610</strain>
    </source>
</reference>
<dbReference type="Proteomes" id="UP001213972">
    <property type="component" value="Chromosome"/>
</dbReference>
<proteinExistence type="predicted"/>
<keyword evidence="2" id="KW-1133">Transmembrane helix</keyword>
<sequence>MITLARSRWLAFELARPTTAQFVVFVVLNVGMTVLQLVMMPVLKAIFGATSLVGIDFQALPVGTAPDGAPFFVFDYAAGALPDGGGGLAYFLAVQLTLAIAQVINFFAQRTLTFKSNSDPWRAAAWYAVAYVVITFGAAALQSVYKAPIYELFITTWGWGATGEAAADVTTMLINAVISCLVFFPVFKIIFRREPESAPASEPASESPSPRSRDTQDAGTTATSSL</sequence>
<keyword evidence="2" id="KW-0812">Transmembrane</keyword>
<dbReference type="AlphaFoldDB" id="A0AAJ5W1E1"/>
<evidence type="ECO:0000313" key="4">
    <source>
        <dbReference type="Proteomes" id="UP001213972"/>
    </source>
</evidence>
<feature type="transmembrane region" description="Helical" evidence="2">
    <location>
        <begin position="165"/>
        <end position="187"/>
    </location>
</feature>